<organism evidence="2 3">
    <name type="scientific">Flectobacillus roseus</name>
    <dbReference type="NCBI Taxonomy" id="502259"/>
    <lineage>
        <taxon>Bacteria</taxon>
        <taxon>Pseudomonadati</taxon>
        <taxon>Bacteroidota</taxon>
        <taxon>Cytophagia</taxon>
        <taxon>Cytophagales</taxon>
        <taxon>Flectobacillaceae</taxon>
        <taxon>Flectobacillus</taxon>
    </lineage>
</organism>
<name>A0ABT6YAU0_9BACT</name>
<evidence type="ECO:0000313" key="2">
    <source>
        <dbReference type="EMBL" id="MDI9860592.1"/>
    </source>
</evidence>
<dbReference type="InterPro" id="IPR018490">
    <property type="entry name" value="cNMP-bd_dom_sf"/>
</dbReference>
<dbReference type="InterPro" id="IPR000595">
    <property type="entry name" value="cNMP-bd_dom"/>
</dbReference>
<evidence type="ECO:0000313" key="3">
    <source>
        <dbReference type="Proteomes" id="UP001236507"/>
    </source>
</evidence>
<comment type="caution">
    <text evidence="2">The sequence shown here is derived from an EMBL/GenBank/DDBJ whole genome shotgun (WGS) entry which is preliminary data.</text>
</comment>
<sequence length="200" mass="23227">MQPYSTQYNDIIHQAISKYVSFSTEELSILNDILAYKKVPKKTFLLKAGDICDIEAFIVKGCARTYYLDDKGAEVILQFAVEGWWVSDIASFHEQVPSNIFIETLETCEILYLDHKTKETLLEKAPRFERFFRLLVQRNLSVTQNRLINTIAKPAMEKYLDFLNRYPSIPQRVPQHYIASYLGISAEFLSKVRAKLAKQF</sequence>
<dbReference type="RefSeq" id="WP_283345253.1">
    <property type="nucleotide sequence ID" value="NZ_JASHIF010000012.1"/>
</dbReference>
<dbReference type="Pfam" id="PF00027">
    <property type="entry name" value="cNMP_binding"/>
    <property type="match status" value="1"/>
</dbReference>
<dbReference type="EMBL" id="JASHIF010000012">
    <property type="protein sequence ID" value="MDI9860592.1"/>
    <property type="molecule type" value="Genomic_DNA"/>
</dbReference>
<protein>
    <submittedName>
        <fullName evidence="2">Crp/Fnr family transcriptional regulator</fullName>
    </submittedName>
</protein>
<reference evidence="2 3" key="1">
    <citation type="submission" date="2023-05" db="EMBL/GenBank/DDBJ databases">
        <title>Novel species of genus Flectobacillus isolated from stream in China.</title>
        <authorList>
            <person name="Lu H."/>
        </authorList>
    </citation>
    <scope>NUCLEOTIDE SEQUENCE [LARGE SCALE GENOMIC DNA]</scope>
    <source>
        <strain evidence="2 3">KCTC 42575</strain>
    </source>
</reference>
<proteinExistence type="predicted"/>
<evidence type="ECO:0000259" key="1">
    <source>
        <dbReference type="PROSITE" id="PS50042"/>
    </source>
</evidence>
<dbReference type="CDD" id="cd00038">
    <property type="entry name" value="CAP_ED"/>
    <property type="match status" value="1"/>
</dbReference>
<keyword evidence="3" id="KW-1185">Reference proteome</keyword>
<feature type="domain" description="Cyclic nucleotide-binding" evidence="1">
    <location>
        <begin position="18"/>
        <end position="122"/>
    </location>
</feature>
<accession>A0ABT6YAU0</accession>
<gene>
    <name evidence="2" type="ORF">QM524_15360</name>
</gene>
<dbReference type="Proteomes" id="UP001236507">
    <property type="component" value="Unassembled WGS sequence"/>
</dbReference>
<dbReference type="PROSITE" id="PS50042">
    <property type="entry name" value="CNMP_BINDING_3"/>
    <property type="match status" value="1"/>
</dbReference>
<dbReference type="SUPFAM" id="SSF51206">
    <property type="entry name" value="cAMP-binding domain-like"/>
    <property type="match status" value="1"/>
</dbReference>
<dbReference type="Gene3D" id="2.60.120.10">
    <property type="entry name" value="Jelly Rolls"/>
    <property type="match status" value="1"/>
</dbReference>
<dbReference type="InterPro" id="IPR014710">
    <property type="entry name" value="RmlC-like_jellyroll"/>
</dbReference>